<accession>A0A7M7NCS2</accession>
<dbReference type="AlphaFoldDB" id="A0A7M7NCS2"/>
<evidence type="ECO:0000256" key="4">
    <source>
        <dbReference type="SAM" id="Phobius"/>
    </source>
</evidence>
<feature type="transmembrane region" description="Helical" evidence="4">
    <location>
        <begin position="553"/>
        <end position="579"/>
    </location>
</feature>
<dbReference type="KEGG" id="spu:581841"/>
<evidence type="ECO:0000256" key="3">
    <source>
        <dbReference type="ARBA" id="ARBA00022679"/>
    </source>
</evidence>
<keyword evidence="3" id="KW-0808">Transferase</keyword>
<dbReference type="EnsemblMetazoa" id="XM_030978709">
    <property type="protein sequence ID" value="XP_030834569"/>
    <property type="gene ID" value="LOC581841"/>
</dbReference>
<dbReference type="InterPro" id="IPR002213">
    <property type="entry name" value="UDP_glucos_trans"/>
</dbReference>
<comment type="similarity">
    <text evidence="1">Belongs to the UDP-glycosyltransferase family.</text>
</comment>
<dbReference type="InterPro" id="IPR050271">
    <property type="entry name" value="UDP-glycosyltransferase"/>
</dbReference>
<dbReference type="Proteomes" id="UP000007110">
    <property type="component" value="Unassembled WGS sequence"/>
</dbReference>
<evidence type="ECO:0000256" key="1">
    <source>
        <dbReference type="ARBA" id="ARBA00009995"/>
    </source>
</evidence>
<dbReference type="OMA" id="DIMAITA"/>
<reference evidence="6" key="1">
    <citation type="submission" date="2015-02" db="EMBL/GenBank/DDBJ databases">
        <title>Genome sequencing for Strongylocentrotus purpuratus.</title>
        <authorList>
            <person name="Murali S."/>
            <person name="Liu Y."/>
            <person name="Vee V."/>
            <person name="English A."/>
            <person name="Wang M."/>
            <person name="Skinner E."/>
            <person name="Han Y."/>
            <person name="Muzny D.M."/>
            <person name="Worley K.C."/>
            <person name="Gibbs R.A."/>
        </authorList>
    </citation>
    <scope>NUCLEOTIDE SEQUENCE</scope>
</reference>
<sequence>MYTVSRKHQPAMAAISHFQRNTSQLLRSSYLALLILLMVTSQSCNGARFLMPSTGLIRTASHHLALTTITQELVQRGHEVTLLIIDNQNVGGFLPDSYTSKITLPNSLTDEELTEVAYAVNTMPQLTNKTFLEIIQDPRPWNMLRLHSFGCFELFKNADIMEQLQRERFDKMITFPLMDVCDIVLAAYLDIPYIVLSGTRRIPAFHEGMLGIPTPVSYVPFSFATPELGDRMTFSQRVKNAVMFYGAHVIIEYFAVYREISQLQHTYGIRPDLTAWQMISRAELWLCHNTWALEYPRPIGPNWIPIPGLTIKKPKPLPEDLETFVQGSGEHGFIVFTLVIKPLFHPGRVTDMVEVRSLWAAKKAGVSMKGSSSKALGSAALNDIFSKVFSELPQRILWRYVGPTPRYLGNNTLISDWLPQNDLLAHPKVRMLIYHGGSAGIHEAIHHGVPMLLMPIAGDQPVNAHLVATKGIGLVLDLNNMNEDQIRTSISTLLNDENYKVNAKRGSGILRDRLASPLDTAVFWIEHVVKYGGDHLRLRSTEMGYIQLNSLDVVAFLVVLLLIIIYIDYLVIICCYRCVCKKTRKQKSD</sequence>
<dbReference type="InParanoid" id="A0A7M7NCS2"/>
<proteinExistence type="inferred from homology"/>
<dbReference type="SUPFAM" id="SSF53756">
    <property type="entry name" value="UDP-Glycosyltransferase/glycogen phosphorylase"/>
    <property type="match status" value="1"/>
</dbReference>
<dbReference type="PANTHER" id="PTHR48043">
    <property type="entry name" value="EG:EG0003.4 PROTEIN-RELATED"/>
    <property type="match status" value="1"/>
</dbReference>
<evidence type="ECO:0000256" key="2">
    <source>
        <dbReference type="ARBA" id="ARBA00022676"/>
    </source>
</evidence>
<reference evidence="5" key="2">
    <citation type="submission" date="2021-01" db="UniProtKB">
        <authorList>
            <consortium name="EnsemblMetazoa"/>
        </authorList>
    </citation>
    <scope>IDENTIFICATION</scope>
</reference>
<keyword evidence="6" id="KW-1185">Reference proteome</keyword>
<keyword evidence="2" id="KW-0328">Glycosyltransferase</keyword>
<dbReference type="Pfam" id="PF00201">
    <property type="entry name" value="UDPGT"/>
    <property type="match status" value="2"/>
</dbReference>
<keyword evidence="4" id="KW-0812">Transmembrane</keyword>
<dbReference type="FunCoup" id="A0A7M7NCS2">
    <property type="interactions" value="164"/>
</dbReference>
<keyword evidence="4" id="KW-1133">Transmembrane helix</keyword>
<dbReference type="GO" id="GO:0008194">
    <property type="term" value="F:UDP-glycosyltransferase activity"/>
    <property type="evidence" value="ECO:0000318"/>
    <property type="project" value="GO_Central"/>
</dbReference>
<dbReference type="PANTHER" id="PTHR48043:SF145">
    <property type="entry name" value="FI06409P-RELATED"/>
    <property type="match status" value="1"/>
</dbReference>
<keyword evidence="4" id="KW-0472">Membrane</keyword>
<dbReference type="OrthoDB" id="5835829at2759"/>
<name>A0A7M7NCS2_STRPU</name>
<evidence type="ECO:0000313" key="5">
    <source>
        <dbReference type="EnsemblMetazoa" id="XP_030834569"/>
    </source>
</evidence>
<dbReference type="GeneID" id="581841"/>
<evidence type="ECO:0000313" key="6">
    <source>
        <dbReference type="Proteomes" id="UP000007110"/>
    </source>
</evidence>
<evidence type="ECO:0008006" key="7">
    <source>
        <dbReference type="Google" id="ProtNLM"/>
    </source>
</evidence>
<dbReference type="RefSeq" id="XP_030834569.1">
    <property type="nucleotide sequence ID" value="XM_030978709.1"/>
</dbReference>
<dbReference type="CDD" id="cd03784">
    <property type="entry name" value="GT1_Gtf-like"/>
    <property type="match status" value="1"/>
</dbReference>
<dbReference type="Gene3D" id="3.40.50.2000">
    <property type="entry name" value="Glycogen Phosphorylase B"/>
    <property type="match status" value="2"/>
</dbReference>
<dbReference type="FunFam" id="3.40.50.2000:FF:000205">
    <property type="entry name" value="UDP-glucuronosyltransferase"/>
    <property type="match status" value="1"/>
</dbReference>
<organism evidence="5 6">
    <name type="scientific">Strongylocentrotus purpuratus</name>
    <name type="common">Purple sea urchin</name>
    <dbReference type="NCBI Taxonomy" id="7668"/>
    <lineage>
        <taxon>Eukaryota</taxon>
        <taxon>Metazoa</taxon>
        <taxon>Echinodermata</taxon>
        <taxon>Eleutherozoa</taxon>
        <taxon>Echinozoa</taxon>
        <taxon>Echinoidea</taxon>
        <taxon>Euechinoidea</taxon>
        <taxon>Echinacea</taxon>
        <taxon>Camarodonta</taxon>
        <taxon>Echinidea</taxon>
        <taxon>Strongylocentrotidae</taxon>
        <taxon>Strongylocentrotus</taxon>
    </lineage>
</organism>
<protein>
    <recommendedName>
        <fullName evidence="7">UDP-glycosyltransferases domain-containing protein</fullName>
    </recommendedName>
</protein>